<evidence type="ECO:0000313" key="1">
    <source>
        <dbReference type="EMBL" id="KYN31941.1"/>
    </source>
</evidence>
<dbReference type="STRING" id="34720.A0A195EUW1"/>
<dbReference type="OrthoDB" id="7552973at2759"/>
<proteinExistence type="predicted"/>
<dbReference type="Proteomes" id="UP000078541">
    <property type="component" value="Unassembled WGS sequence"/>
</dbReference>
<evidence type="ECO:0000313" key="2">
    <source>
        <dbReference type="Proteomes" id="UP000078541"/>
    </source>
</evidence>
<dbReference type="AlphaFoldDB" id="A0A195EUW1"/>
<organism evidence="1 2">
    <name type="scientific">Trachymyrmex septentrionalis</name>
    <dbReference type="NCBI Taxonomy" id="34720"/>
    <lineage>
        <taxon>Eukaryota</taxon>
        <taxon>Metazoa</taxon>
        <taxon>Ecdysozoa</taxon>
        <taxon>Arthropoda</taxon>
        <taxon>Hexapoda</taxon>
        <taxon>Insecta</taxon>
        <taxon>Pterygota</taxon>
        <taxon>Neoptera</taxon>
        <taxon>Endopterygota</taxon>
        <taxon>Hymenoptera</taxon>
        <taxon>Apocrita</taxon>
        <taxon>Aculeata</taxon>
        <taxon>Formicoidea</taxon>
        <taxon>Formicidae</taxon>
        <taxon>Myrmicinae</taxon>
        <taxon>Trachymyrmex</taxon>
    </lineage>
</organism>
<gene>
    <name evidence="1" type="ORF">ALC56_13694</name>
</gene>
<sequence>MASNKIGDSDTNCQIKQTDCPVHCDTSNATNRDSSTSENPHKFFFHKIIKYFTRSTARRQSKKKKCDTKERSVSTSKSDEKISVYTSLSSIVDNVIKPDAKIDVKLKRRMVDAITFTTQLYNVLDKVTHENHSNIINHFGHDPSYQYAAKNVDNVISDRGCGPLCVDRETQSINVSEEFSSEASRDAFAKACENRRHTDFILKKIAKITDALTQKARHTSAKEQAAAILASISMAPTKYEMEDQTFENMKSLLSLLIHAGEEPIVVKEKLSVEEIPSIVVEEKPFVVIEKKSSVVVEKKPSVVIEKKPSVVVEETPSIIVGRKLSIVIQKKSSVVIEEKPTIAVEKKPSVVKEKNSFVVMEEEPTIIVEKKLPIVVTENSTAIIVASSTVMQPKIHEKRLESPPNHFISNSQDFSESLQLDKSPSALDIQEKPSIEDLRKTKRTRAVSVTFPKKDDLGDIADRVVARKKTEEKKELLKKTSLRRKLDKHAFTEINDEKYVIINCIPKVKKKRPKRDQPDILNQKETQTDYSVSKQEVVRSVDSPIKILKKEKELVQKTTKEISQKYKKPKYRAKYSIEKKEKKILLKKDSMDFIESSKCLISLPAAIKASKIFDPIRPTMKDCHRTLSESLKPTRYCKDLSSICLRRPKYCDVWATPCLTSKDTVNGAFPQDSCAIKYRASCHSLIDNSSRYCNIDTNCTKYRVTFENSLCTNMDGAEYYYPHLNNIDNVQMRYYHCPVLNNQQCVWNQLYY</sequence>
<protein>
    <submittedName>
        <fullName evidence="1">Signal transducer and activator of transcription 2</fullName>
    </submittedName>
</protein>
<reference evidence="1 2" key="1">
    <citation type="submission" date="2016-03" db="EMBL/GenBank/DDBJ databases">
        <title>Trachymyrmex septentrionalis WGS genome.</title>
        <authorList>
            <person name="Nygaard S."/>
            <person name="Hu H."/>
            <person name="Boomsma J."/>
            <person name="Zhang G."/>
        </authorList>
    </citation>
    <scope>NUCLEOTIDE SEQUENCE [LARGE SCALE GENOMIC DNA]</scope>
    <source>
        <strain evidence="1">Tsep2-gDNA-1</strain>
        <tissue evidence="1">Whole body</tissue>
    </source>
</reference>
<keyword evidence="2" id="KW-1185">Reference proteome</keyword>
<dbReference type="KEGG" id="tsep:108754877"/>
<accession>A0A195EUW1</accession>
<name>A0A195EUW1_9HYME</name>
<dbReference type="EMBL" id="KQ981958">
    <property type="protein sequence ID" value="KYN31941.1"/>
    <property type="molecule type" value="Genomic_DNA"/>
</dbReference>